<proteinExistence type="predicted"/>
<comment type="caution">
    <text evidence="1">The sequence shown here is derived from an EMBL/GenBank/DDBJ whole genome shotgun (WGS) entry which is preliminary data.</text>
</comment>
<name>A0A8X6R1R0_TRICX</name>
<dbReference type="PANTHER" id="PTHR46060:SF1">
    <property type="entry name" value="MARINER MOS1 TRANSPOSASE-LIKE PROTEIN"/>
    <property type="match status" value="1"/>
</dbReference>
<keyword evidence="2" id="KW-1185">Reference proteome</keyword>
<dbReference type="Proteomes" id="UP000887159">
    <property type="component" value="Unassembled WGS sequence"/>
</dbReference>
<accession>A0A8X6R1R0</accession>
<protein>
    <recommendedName>
        <fullName evidence="3">Transposase</fullName>
    </recommendedName>
</protein>
<reference evidence="1" key="1">
    <citation type="submission" date="2020-08" db="EMBL/GenBank/DDBJ databases">
        <title>Multicomponent nature underlies the extraordinary mechanical properties of spider dragline silk.</title>
        <authorList>
            <person name="Kono N."/>
            <person name="Nakamura H."/>
            <person name="Mori M."/>
            <person name="Yoshida Y."/>
            <person name="Ohtoshi R."/>
            <person name="Malay A.D."/>
            <person name="Moran D.A.P."/>
            <person name="Tomita M."/>
            <person name="Numata K."/>
            <person name="Arakawa K."/>
        </authorList>
    </citation>
    <scope>NUCLEOTIDE SEQUENCE</scope>
</reference>
<dbReference type="PANTHER" id="PTHR46060">
    <property type="entry name" value="MARINER MOS1 TRANSPOSASE-LIKE PROTEIN"/>
    <property type="match status" value="1"/>
</dbReference>
<dbReference type="AlphaFoldDB" id="A0A8X6R1R0"/>
<evidence type="ECO:0000313" key="1">
    <source>
        <dbReference type="EMBL" id="GFX86741.1"/>
    </source>
</evidence>
<sequence length="113" mass="13074">MHVEGCYTLSRTQAFEWHRCFREGRESVEDDKRSGRSQTSYTAENIEKVSVAVRKNRLRTIAESVGISSTTCQWILTTDLNRHRVCQHIITRILNEDQFANEIKSASQAELKD</sequence>
<dbReference type="EMBL" id="BMAU01021013">
    <property type="protein sequence ID" value="GFX86741.1"/>
    <property type="molecule type" value="Genomic_DNA"/>
</dbReference>
<organism evidence="1 2">
    <name type="scientific">Trichonephila clavipes</name>
    <name type="common">Golden silk orbweaver</name>
    <name type="synonym">Nephila clavipes</name>
    <dbReference type="NCBI Taxonomy" id="2585209"/>
    <lineage>
        <taxon>Eukaryota</taxon>
        <taxon>Metazoa</taxon>
        <taxon>Ecdysozoa</taxon>
        <taxon>Arthropoda</taxon>
        <taxon>Chelicerata</taxon>
        <taxon>Arachnida</taxon>
        <taxon>Araneae</taxon>
        <taxon>Araneomorphae</taxon>
        <taxon>Entelegynae</taxon>
        <taxon>Araneoidea</taxon>
        <taxon>Nephilidae</taxon>
        <taxon>Trichonephila</taxon>
    </lineage>
</organism>
<evidence type="ECO:0008006" key="3">
    <source>
        <dbReference type="Google" id="ProtNLM"/>
    </source>
</evidence>
<gene>
    <name evidence="1" type="primary">X975_10689</name>
    <name evidence="1" type="ORF">TNCV_1409381</name>
</gene>
<evidence type="ECO:0000313" key="2">
    <source>
        <dbReference type="Proteomes" id="UP000887159"/>
    </source>
</evidence>
<dbReference type="InterPro" id="IPR052709">
    <property type="entry name" value="Transposase-MT_Hybrid"/>
</dbReference>